<dbReference type="InterPro" id="IPR036388">
    <property type="entry name" value="WH-like_DNA-bd_sf"/>
</dbReference>
<dbReference type="RefSeq" id="WP_342806099.1">
    <property type="nucleotide sequence ID" value="NZ_JAOPJZ010000001.1"/>
</dbReference>
<gene>
    <name evidence="1" type="ORF">OB919_02645</name>
</gene>
<dbReference type="Gene3D" id="1.10.10.10">
    <property type="entry name" value="Winged helix-like DNA-binding domain superfamily/Winged helix DNA-binding domain"/>
    <property type="match status" value="1"/>
</dbReference>
<name>A0AAP2Z657_9EURY</name>
<evidence type="ECO:0000313" key="1">
    <source>
        <dbReference type="EMBL" id="MCU4750888.1"/>
    </source>
</evidence>
<proteinExistence type="predicted"/>
<dbReference type="EMBL" id="JAOPJZ010000001">
    <property type="protein sequence ID" value="MCU4750888.1"/>
    <property type="molecule type" value="Genomic_DNA"/>
</dbReference>
<accession>A0AAP2Z657</accession>
<evidence type="ECO:0000313" key="2">
    <source>
        <dbReference type="Proteomes" id="UP001321047"/>
    </source>
</evidence>
<dbReference type="Proteomes" id="UP001321047">
    <property type="component" value="Unassembled WGS sequence"/>
</dbReference>
<keyword evidence="2" id="KW-1185">Reference proteome</keyword>
<reference evidence="1 2" key="1">
    <citation type="submission" date="2022-09" db="EMBL/GenBank/DDBJ databases">
        <title>Enrichment on poylsaccharides allowed isolation of novel metabolic and taxonomic groups of Haloarchaea.</title>
        <authorList>
            <person name="Sorokin D.Y."/>
            <person name="Elcheninov A.G."/>
            <person name="Khizhniak T.V."/>
            <person name="Kolganova T.V."/>
            <person name="Kublanov I.V."/>
        </authorList>
    </citation>
    <scope>NUCLEOTIDE SEQUENCE [LARGE SCALE GENOMIC DNA]</scope>
    <source>
        <strain evidence="1 2">AArc-curdl1</strain>
    </source>
</reference>
<sequence>MRKHAEWMTILDDRILEFLSEQGPRQPSQITDGLAELGMEYNSKYVGRRCQELADDALLENLGNGIYTTTSKGEEYLDGELNLSRAV</sequence>
<protein>
    <submittedName>
        <fullName evidence="1">Phage repressor protein</fullName>
    </submittedName>
</protein>
<comment type="caution">
    <text evidence="1">The sequence shown here is derived from an EMBL/GenBank/DDBJ whole genome shotgun (WGS) entry which is preliminary data.</text>
</comment>
<organism evidence="1 2">
    <name type="scientific">Natronosalvus hydrolyticus</name>
    <dbReference type="NCBI Taxonomy" id="2979988"/>
    <lineage>
        <taxon>Archaea</taxon>
        <taxon>Methanobacteriati</taxon>
        <taxon>Methanobacteriota</taxon>
        <taxon>Stenosarchaea group</taxon>
        <taxon>Halobacteria</taxon>
        <taxon>Halobacteriales</taxon>
        <taxon>Natrialbaceae</taxon>
        <taxon>Natronosalvus</taxon>
    </lineage>
</organism>
<dbReference type="AlphaFoldDB" id="A0AAP2Z657"/>